<protein>
    <recommendedName>
        <fullName evidence="3">DUF2336 domain-containing protein</fullName>
    </recommendedName>
</protein>
<comment type="caution">
    <text evidence="1">The sequence shown here is derived from an EMBL/GenBank/DDBJ whole genome shotgun (WGS) entry which is preliminary data.</text>
</comment>
<keyword evidence="2" id="KW-1185">Reference proteome</keyword>
<dbReference type="RefSeq" id="WP_316682853.1">
    <property type="nucleotide sequence ID" value="NZ_CATZLL010000024.1"/>
</dbReference>
<name>A0ABM9KB63_9RALS</name>
<evidence type="ECO:0000313" key="1">
    <source>
        <dbReference type="EMBL" id="CAJ0822596.1"/>
    </source>
</evidence>
<gene>
    <name evidence="1" type="ORF">LMG18101_05086</name>
</gene>
<accession>A0ABM9KB63</accession>
<reference evidence="1 2" key="1">
    <citation type="submission" date="2023-07" db="EMBL/GenBank/DDBJ databases">
        <authorList>
            <person name="Peeters C."/>
        </authorList>
    </citation>
    <scope>NUCLEOTIDE SEQUENCE [LARGE SCALE GENOMIC DNA]</scope>
    <source>
        <strain evidence="1 2">LMG 18101</strain>
    </source>
</reference>
<dbReference type="EMBL" id="CATZLL010000024">
    <property type="protein sequence ID" value="CAJ0822596.1"/>
    <property type="molecule type" value="Genomic_DNA"/>
</dbReference>
<sequence>MSAAPDFVRTEGEDGLRHTALALHAMTAADRVWMLGQLPEHACVQLLALLDELAVLGLPRDRALLAATTMVTATSATHAPKPATDPTQGQLMAQVAALSPDAMVEVLRQEPPIFAVTLMAISAWPWRAEVMQRLGPARARRIAEVSMTFGALPGKARDVAVLEATLAGVAMAHPQSTEHRVRPTAQARRRASWGVAELLRSFSRKAQA</sequence>
<dbReference type="Proteomes" id="UP001189757">
    <property type="component" value="Unassembled WGS sequence"/>
</dbReference>
<evidence type="ECO:0000313" key="2">
    <source>
        <dbReference type="Proteomes" id="UP001189757"/>
    </source>
</evidence>
<organism evidence="1 2">
    <name type="scientific">Ralstonia flaminis</name>
    <dbReference type="NCBI Taxonomy" id="3058597"/>
    <lineage>
        <taxon>Bacteria</taxon>
        <taxon>Pseudomonadati</taxon>
        <taxon>Pseudomonadota</taxon>
        <taxon>Betaproteobacteria</taxon>
        <taxon>Burkholderiales</taxon>
        <taxon>Burkholderiaceae</taxon>
        <taxon>Ralstonia</taxon>
    </lineage>
</organism>
<proteinExistence type="predicted"/>
<evidence type="ECO:0008006" key="3">
    <source>
        <dbReference type="Google" id="ProtNLM"/>
    </source>
</evidence>